<protein>
    <submittedName>
        <fullName evidence="1">Uncharacterized protein</fullName>
    </submittedName>
</protein>
<organism evidence="1 2">
    <name type="scientific">Bauhinia variegata</name>
    <name type="common">Purple orchid tree</name>
    <name type="synonym">Phanera variegata</name>
    <dbReference type="NCBI Taxonomy" id="167791"/>
    <lineage>
        <taxon>Eukaryota</taxon>
        <taxon>Viridiplantae</taxon>
        <taxon>Streptophyta</taxon>
        <taxon>Embryophyta</taxon>
        <taxon>Tracheophyta</taxon>
        <taxon>Spermatophyta</taxon>
        <taxon>Magnoliopsida</taxon>
        <taxon>eudicotyledons</taxon>
        <taxon>Gunneridae</taxon>
        <taxon>Pentapetalae</taxon>
        <taxon>rosids</taxon>
        <taxon>fabids</taxon>
        <taxon>Fabales</taxon>
        <taxon>Fabaceae</taxon>
        <taxon>Cercidoideae</taxon>
        <taxon>Cercideae</taxon>
        <taxon>Bauhiniinae</taxon>
        <taxon>Bauhinia</taxon>
    </lineage>
</organism>
<evidence type="ECO:0000313" key="2">
    <source>
        <dbReference type="Proteomes" id="UP000828941"/>
    </source>
</evidence>
<keyword evidence="2" id="KW-1185">Reference proteome</keyword>
<gene>
    <name evidence="1" type="ORF">L6164_016661</name>
</gene>
<proteinExistence type="predicted"/>
<reference evidence="1 2" key="1">
    <citation type="journal article" date="2022" name="DNA Res.">
        <title>Chromosomal-level genome assembly of the orchid tree Bauhinia variegata (Leguminosae; Cercidoideae) supports the allotetraploid origin hypothesis of Bauhinia.</title>
        <authorList>
            <person name="Zhong Y."/>
            <person name="Chen Y."/>
            <person name="Zheng D."/>
            <person name="Pang J."/>
            <person name="Liu Y."/>
            <person name="Luo S."/>
            <person name="Meng S."/>
            <person name="Qian L."/>
            <person name="Wei D."/>
            <person name="Dai S."/>
            <person name="Zhou R."/>
        </authorList>
    </citation>
    <scope>NUCLEOTIDE SEQUENCE [LARGE SCALE GENOMIC DNA]</scope>
    <source>
        <strain evidence="1">BV-YZ2020</strain>
    </source>
</reference>
<dbReference type="Proteomes" id="UP000828941">
    <property type="component" value="Chromosome 6"/>
</dbReference>
<accession>A0ACB9NQS8</accession>
<sequence>MIGPRPLGSRRHPWGDLVVLTGWRQWGHSMDFLSFCHISPKGLKGDSVSSCSQGACEEDPTHVEDIKRSPKSPIDQTLPFGLQPPTSLRKRVLLNALGLAPELLVYSLQRC</sequence>
<dbReference type="EMBL" id="CM039431">
    <property type="protein sequence ID" value="KAI4338321.1"/>
    <property type="molecule type" value="Genomic_DNA"/>
</dbReference>
<evidence type="ECO:0000313" key="1">
    <source>
        <dbReference type="EMBL" id="KAI4338321.1"/>
    </source>
</evidence>
<name>A0ACB9NQS8_BAUVA</name>
<comment type="caution">
    <text evidence="1">The sequence shown here is derived from an EMBL/GenBank/DDBJ whole genome shotgun (WGS) entry which is preliminary data.</text>
</comment>